<protein>
    <submittedName>
        <fullName evidence="2">Uncharacterized protein</fullName>
    </submittedName>
</protein>
<reference evidence="2" key="1">
    <citation type="submission" date="2021-01" db="EMBL/GenBank/DDBJ databases">
        <authorList>
            <person name="Corre E."/>
            <person name="Pelletier E."/>
            <person name="Niang G."/>
            <person name="Scheremetjew M."/>
            <person name="Finn R."/>
            <person name="Kale V."/>
            <person name="Holt S."/>
            <person name="Cochrane G."/>
            <person name="Meng A."/>
            <person name="Brown T."/>
            <person name="Cohen L."/>
        </authorList>
    </citation>
    <scope>NUCLEOTIDE SEQUENCE</scope>
    <source>
        <strain evidence="2">SAG4.97</strain>
    </source>
</reference>
<evidence type="ECO:0000256" key="1">
    <source>
        <dbReference type="SAM" id="MobiDB-lite"/>
    </source>
</evidence>
<name>A0A7S2JJE6_9EUKA</name>
<accession>A0A7S2JJE6</accession>
<feature type="region of interest" description="Disordered" evidence="1">
    <location>
        <begin position="58"/>
        <end position="93"/>
    </location>
</feature>
<organism evidence="2">
    <name type="scientific">Cyanoptyche gloeocystis</name>
    <dbReference type="NCBI Taxonomy" id="77922"/>
    <lineage>
        <taxon>Eukaryota</taxon>
        <taxon>Glaucocystophyceae</taxon>
        <taxon>Glaucocystophyceae incertae sedis</taxon>
        <taxon>Cyanoptyche</taxon>
    </lineage>
</organism>
<dbReference type="AlphaFoldDB" id="A0A7S2JJE6"/>
<gene>
    <name evidence="2" type="ORF">CGLO1086_LOCUS33</name>
</gene>
<dbReference type="EMBL" id="HBGX01000051">
    <property type="protein sequence ID" value="CAD9549582.1"/>
    <property type="molecule type" value="Transcribed_RNA"/>
</dbReference>
<evidence type="ECO:0000313" key="2">
    <source>
        <dbReference type="EMBL" id="CAD9549582.1"/>
    </source>
</evidence>
<sequence length="108" mass="12256">MSNEKSRLMPLAAQILYITCDASPAAFRTHQKLPSLDKNLSVFFKFLFCVFGKKKGLNTERNRNQGSPGKAAPPEGRGWRNLRTAPGDRPIGKREFRNRHMILNHTFG</sequence>
<proteinExistence type="predicted"/>